<dbReference type="PANTHER" id="PTHR11358:SF26">
    <property type="entry name" value="GUANIDINO ACID HYDROLASE, MITOCHONDRIAL"/>
    <property type="match status" value="1"/>
</dbReference>
<dbReference type="Gene3D" id="3.40.800.10">
    <property type="entry name" value="Ureohydrolase domain"/>
    <property type="match status" value="1"/>
</dbReference>
<dbReference type="InterPro" id="IPR006035">
    <property type="entry name" value="Ureohydrolase"/>
</dbReference>
<evidence type="ECO:0000256" key="3">
    <source>
        <dbReference type="PROSITE-ProRule" id="PRU00742"/>
    </source>
</evidence>
<name>A0ABD5T0E1_9EURY</name>
<dbReference type="GO" id="GO:0016787">
    <property type="term" value="F:hydrolase activity"/>
    <property type="evidence" value="ECO:0007669"/>
    <property type="project" value="UniProtKB-KW"/>
</dbReference>
<sequence>MFPGATTDREAASYVVVGAPLDATTTFQPGTRFGPDRVRRFAETFDDYDRRTESCFSAHGVCDAGNVRAWDDTEAYLDHLAAELRSVVYDDAIPLLVGGEHTVTHAGVDAVDPDVLVVCDAHLDLRDAYDGNPLNHACVTRRALDDLGVDR</sequence>
<dbReference type="PANTHER" id="PTHR11358">
    <property type="entry name" value="ARGINASE/AGMATINASE"/>
    <property type="match status" value="1"/>
</dbReference>
<feature type="non-terminal residue" evidence="4">
    <location>
        <position position="151"/>
    </location>
</feature>
<comment type="caution">
    <text evidence="4">The sequence shown here is derived from an EMBL/GenBank/DDBJ whole genome shotgun (WGS) entry which is preliminary data.</text>
</comment>
<keyword evidence="2" id="KW-0378">Hydrolase</keyword>
<accession>A0ABD5T0E1</accession>
<dbReference type="PROSITE" id="PS51409">
    <property type="entry name" value="ARGINASE_2"/>
    <property type="match status" value="1"/>
</dbReference>
<dbReference type="InterPro" id="IPR023696">
    <property type="entry name" value="Ureohydrolase_dom_sf"/>
</dbReference>
<gene>
    <name evidence="4" type="ORF">ACFQDD_03775</name>
</gene>
<dbReference type="EMBL" id="JBHSWT010000105">
    <property type="protein sequence ID" value="MFC6770649.1"/>
    <property type="molecule type" value="Genomic_DNA"/>
</dbReference>
<dbReference type="SUPFAM" id="SSF52768">
    <property type="entry name" value="Arginase/deacetylase"/>
    <property type="match status" value="1"/>
</dbReference>
<evidence type="ECO:0000256" key="2">
    <source>
        <dbReference type="ARBA" id="ARBA00022801"/>
    </source>
</evidence>
<protein>
    <submittedName>
        <fullName evidence="4">Arginase family protein</fullName>
    </submittedName>
</protein>
<dbReference type="Pfam" id="PF00491">
    <property type="entry name" value="Arginase"/>
    <property type="match status" value="1"/>
</dbReference>
<comment type="similarity">
    <text evidence="3">Belongs to the arginase family.</text>
</comment>
<dbReference type="GO" id="GO:0046872">
    <property type="term" value="F:metal ion binding"/>
    <property type="evidence" value="ECO:0007669"/>
    <property type="project" value="UniProtKB-KW"/>
</dbReference>
<proteinExistence type="inferred from homology"/>
<keyword evidence="1" id="KW-0479">Metal-binding</keyword>
<organism evidence="4 5">
    <name type="scientific">Halorubrum pallidum</name>
    <dbReference type="NCBI Taxonomy" id="1526114"/>
    <lineage>
        <taxon>Archaea</taxon>
        <taxon>Methanobacteriati</taxon>
        <taxon>Methanobacteriota</taxon>
        <taxon>Stenosarchaea group</taxon>
        <taxon>Halobacteria</taxon>
        <taxon>Halobacteriales</taxon>
        <taxon>Haloferacaceae</taxon>
        <taxon>Halorubrum</taxon>
    </lineage>
</organism>
<evidence type="ECO:0000256" key="1">
    <source>
        <dbReference type="ARBA" id="ARBA00022723"/>
    </source>
</evidence>
<keyword evidence="5" id="KW-1185">Reference proteome</keyword>
<reference evidence="4 5" key="1">
    <citation type="journal article" date="2019" name="Int. J. Syst. Evol. Microbiol.">
        <title>The Global Catalogue of Microorganisms (GCM) 10K type strain sequencing project: providing services to taxonomists for standard genome sequencing and annotation.</title>
        <authorList>
            <consortium name="The Broad Institute Genomics Platform"/>
            <consortium name="The Broad Institute Genome Sequencing Center for Infectious Disease"/>
            <person name="Wu L."/>
            <person name="Ma J."/>
        </authorList>
    </citation>
    <scope>NUCLEOTIDE SEQUENCE [LARGE SCALE GENOMIC DNA]</scope>
    <source>
        <strain evidence="4 5">PJ61</strain>
    </source>
</reference>
<dbReference type="AlphaFoldDB" id="A0ABD5T0E1"/>
<evidence type="ECO:0000313" key="5">
    <source>
        <dbReference type="Proteomes" id="UP001596274"/>
    </source>
</evidence>
<dbReference type="Proteomes" id="UP001596274">
    <property type="component" value="Unassembled WGS sequence"/>
</dbReference>
<evidence type="ECO:0000313" key="4">
    <source>
        <dbReference type="EMBL" id="MFC6770649.1"/>
    </source>
</evidence>